<dbReference type="GO" id="GO:0003735">
    <property type="term" value="F:structural constituent of ribosome"/>
    <property type="evidence" value="ECO:0007669"/>
    <property type="project" value="InterPro"/>
</dbReference>
<evidence type="ECO:0000313" key="7">
    <source>
        <dbReference type="EMBL" id="MBS3062104.1"/>
    </source>
</evidence>
<dbReference type="PIRSF" id="PIRSF002134">
    <property type="entry name" value="Ribosomal_S13"/>
    <property type="match status" value="1"/>
</dbReference>
<dbReference type="PROSITE" id="PS00646">
    <property type="entry name" value="RIBOSOMAL_S13_1"/>
    <property type="match status" value="1"/>
</dbReference>
<dbReference type="PANTHER" id="PTHR10871">
    <property type="entry name" value="30S RIBOSOMAL PROTEIN S13/40S RIBOSOMAL PROTEIN S18"/>
    <property type="match status" value="1"/>
</dbReference>
<dbReference type="PROSITE" id="PS50159">
    <property type="entry name" value="RIBOSOMAL_S13_2"/>
    <property type="match status" value="1"/>
</dbReference>
<evidence type="ECO:0000256" key="3">
    <source>
        <dbReference type="ARBA" id="ARBA00023274"/>
    </source>
</evidence>
<keyword evidence="3 5" id="KW-0687">Ribonucleoprotein</keyword>
<dbReference type="AlphaFoldDB" id="A0A8T4L6B3"/>
<evidence type="ECO:0000256" key="6">
    <source>
        <dbReference type="SAM" id="MobiDB-lite"/>
    </source>
</evidence>
<dbReference type="Proteomes" id="UP000675968">
    <property type="component" value="Unassembled WGS sequence"/>
</dbReference>
<evidence type="ECO:0000256" key="5">
    <source>
        <dbReference type="RuleBase" id="RU003830"/>
    </source>
</evidence>
<dbReference type="InterPro" id="IPR010979">
    <property type="entry name" value="Ribosomal_uS13-like_H2TH"/>
</dbReference>
<keyword evidence="2 5" id="KW-0689">Ribosomal protein</keyword>
<dbReference type="GO" id="GO:0006412">
    <property type="term" value="P:translation"/>
    <property type="evidence" value="ECO:0007669"/>
    <property type="project" value="InterPro"/>
</dbReference>
<dbReference type="GO" id="GO:0005829">
    <property type="term" value="C:cytosol"/>
    <property type="evidence" value="ECO:0007669"/>
    <property type="project" value="TreeGrafter"/>
</dbReference>
<feature type="compositionally biased region" description="Low complexity" evidence="6">
    <location>
        <begin position="158"/>
        <end position="177"/>
    </location>
</feature>
<evidence type="ECO:0000256" key="4">
    <source>
        <dbReference type="ARBA" id="ARBA00035315"/>
    </source>
</evidence>
<dbReference type="Gene3D" id="4.10.910.10">
    <property type="entry name" value="30s ribosomal protein s13, domain 2"/>
    <property type="match status" value="1"/>
</dbReference>
<dbReference type="Gene3D" id="1.10.8.50">
    <property type="match status" value="1"/>
</dbReference>
<dbReference type="GO" id="GO:0015935">
    <property type="term" value="C:small ribosomal subunit"/>
    <property type="evidence" value="ECO:0007669"/>
    <property type="project" value="TreeGrafter"/>
</dbReference>
<comment type="caution">
    <text evidence="7">The sequence shown here is derived from an EMBL/GenBank/DDBJ whole genome shotgun (WGS) entry which is preliminary data.</text>
</comment>
<dbReference type="InterPro" id="IPR018269">
    <property type="entry name" value="Ribosomal_uS13_CS"/>
</dbReference>
<evidence type="ECO:0000256" key="1">
    <source>
        <dbReference type="ARBA" id="ARBA00008080"/>
    </source>
</evidence>
<gene>
    <name evidence="7" type="ORF">J4215_05975</name>
</gene>
<dbReference type="PANTHER" id="PTHR10871:SF3">
    <property type="entry name" value="SMALL RIBOSOMAL SUBUNIT PROTEIN US13"/>
    <property type="match status" value="1"/>
</dbReference>
<dbReference type="GO" id="GO:0003723">
    <property type="term" value="F:RNA binding"/>
    <property type="evidence" value="ECO:0007669"/>
    <property type="project" value="InterPro"/>
</dbReference>
<dbReference type="Pfam" id="PF00416">
    <property type="entry name" value="Ribosomal_S13"/>
    <property type="match status" value="1"/>
</dbReference>
<dbReference type="EMBL" id="JAGVWC010000012">
    <property type="protein sequence ID" value="MBS3062104.1"/>
    <property type="molecule type" value="Genomic_DNA"/>
</dbReference>
<reference evidence="7" key="1">
    <citation type="submission" date="2021-03" db="EMBL/GenBank/DDBJ databases">
        <authorList>
            <person name="Jaffe A."/>
        </authorList>
    </citation>
    <scope>NUCLEOTIDE SEQUENCE</scope>
    <source>
        <strain evidence="7">RIFCSPLOWO2_01_FULL_AR10_48_17</strain>
    </source>
</reference>
<reference evidence="7" key="2">
    <citation type="submission" date="2021-05" db="EMBL/GenBank/DDBJ databases">
        <title>Protein family content uncovers lineage relationships and bacterial pathway maintenance mechanisms in DPANN archaea.</title>
        <authorList>
            <person name="Castelle C.J."/>
            <person name="Meheust R."/>
            <person name="Jaffe A.L."/>
            <person name="Seitz K."/>
            <person name="Gong X."/>
            <person name="Baker B.J."/>
            <person name="Banfield J.F."/>
        </authorList>
    </citation>
    <scope>NUCLEOTIDE SEQUENCE</scope>
    <source>
        <strain evidence="7">RIFCSPLOWO2_01_FULL_AR10_48_17</strain>
    </source>
</reference>
<feature type="compositionally biased region" description="Basic residues" evidence="6">
    <location>
        <begin position="136"/>
        <end position="145"/>
    </location>
</feature>
<proteinExistence type="inferred from homology"/>
<protein>
    <recommendedName>
        <fullName evidence="4">30S ribosomal protein S13</fullName>
    </recommendedName>
</protein>
<sequence>MTEKKEIRYIVRIINKDLTGTSQIYKAVQEIKGIGQRMGKNIAEAFEKETGVSRHTRIGEMTEDLDQKLEDIVLHPDKHGLPKWTLNRQRDFETGATTHMVMSELDFAIRKDLQRLNQIKSYRGLRHSWGLPVRGQKTKSTHRGKGGVVGVTKKDAKGGASASAAKPAAPAKPAAKK</sequence>
<feature type="region of interest" description="Disordered" evidence="6">
    <location>
        <begin position="134"/>
        <end position="177"/>
    </location>
</feature>
<comment type="similarity">
    <text evidence="1 5">Belongs to the universal ribosomal protein uS13 family.</text>
</comment>
<dbReference type="FunFam" id="4.10.910.10:FF:000002">
    <property type="entry name" value="40S ribosomal protein S18"/>
    <property type="match status" value="1"/>
</dbReference>
<organism evidence="7 8">
    <name type="scientific">Candidatus Iainarchaeum sp</name>
    <dbReference type="NCBI Taxonomy" id="3101447"/>
    <lineage>
        <taxon>Archaea</taxon>
        <taxon>Candidatus Iainarchaeota</taxon>
        <taxon>Candidatus Iainarchaeia</taxon>
        <taxon>Candidatus Iainarchaeales</taxon>
        <taxon>Candidatus Iainarchaeaceae</taxon>
        <taxon>Candidatus Iainarchaeum</taxon>
    </lineage>
</organism>
<dbReference type="NCBIfam" id="NF003140">
    <property type="entry name" value="PRK04053.1"/>
    <property type="match status" value="1"/>
</dbReference>
<dbReference type="InterPro" id="IPR001892">
    <property type="entry name" value="Ribosomal_uS13"/>
</dbReference>
<accession>A0A8T4L6B3</accession>
<evidence type="ECO:0000313" key="8">
    <source>
        <dbReference type="Proteomes" id="UP000675968"/>
    </source>
</evidence>
<dbReference type="SUPFAM" id="SSF46946">
    <property type="entry name" value="S13-like H2TH domain"/>
    <property type="match status" value="1"/>
</dbReference>
<dbReference type="InterPro" id="IPR027437">
    <property type="entry name" value="Rbsml_uS13_C"/>
</dbReference>
<name>A0A8T4L6B3_9ARCH</name>
<evidence type="ECO:0000256" key="2">
    <source>
        <dbReference type="ARBA" id="ARBA00022980"/>
    </source>
</evidence>